<dbReference type="InterPro" id="IPR016187">
    <property type="entry name" value="CTDL_fold"/>
</dbReference>
<dbReference type="InterPro" id="IPR050976">
    <property type="entry name" value="Snaclec"/>
</dbReference>
<protein>
    <recommendedName>
        <fullName evidence="4">C-type lectin</fullName>
    </recommendedName>
</protein>
<feature type="non-terminal residue" evidence="2">
    <location>
        <position position="143"/>
    </location>
</feature>
<evidence type="ECO:0000313" key="2">
    <source>
        <dbReference type="EMBL" id="GMT27824.1"/>
    </source>
</evidence>
<name>A0AAV5WAQ5_9BILA</name>
<dbReference type="EMBL" id="BTSY01000005">
    <property type="protein sequence ID" value="GMT27824.1"/>
    <property type="molecule type" value="Genomic_DNA"/>
</dbReference>
<dbReference type="CDD" id="cd00037">
    <property type="entry name" value="CLECT"/>
    <property type="match status" value="1"/>
</dbReference>
<reference evidence="2" key="1">
    <citation type="submission" date="2023-10" db="EMBL/GenBank/DDBJ databases">
        <title>Genome assembly of Pristionchus species.</title>
        <authorList>
            <person name="Yoshida K."/>
            <person name="Sommer R.J."/>
        </authorList>
    </citation>
    <scope>NUCLEOTIDE SEQUENCE</scope>
    <source>
        <strain evidence="2">RS5133</strain>
    </source>
</reference>
<comment type="caution">
    <text evidence="2">The sequence shown here is derived from an EMBL/GenBank/DDBJ whole genome shotgun (WGS) entry which is preliminary data.</text>
</comment>
<keyword evidence="1" id="KW-1015">Disulfide bond</keyword>
<dbReference type="PANTHER" id="PTHR22991:SF40">
    <property type="entry name" value="PROTEIN CBG13490"/>
    <property type="match status" value="1"/>
</dbReference>
<dbReference type="SUPFAM" id="SSF56436">
    <property type="entry name" value="C-type lectin-like"/>
    <property type="match status" value="1"/>
</dbReference>
<sequence length="143" mass="15894">ITYLPDKYYKDLTSTCTSKTASWYIDKTGSWNVATNDITKFPMDIYCQFVLNQQTNEDEECSGFAEDKDDYTCYQVSDAKGNFTKAQQICQGLGATLPSVHDAQENSFIRRLAVSRGLVNGILLGGVLSTTTNTFGWADGTPW</sequence>
<dbReference type="Gene3D" id="3.10.100.10">
    <property type="entry name" value="Mannose-Binding Protein A, subunit A"/>
    <property type="match status" value="1"/>
</dbReference>
<gene>
    <name evidence="2" type="ORF">PFISCL1PPCAC_19121</name>
</gene>
<keyword evidence="3" id="KW-1185">Reference proteome</keyword>
<organism evidence="2 3">
    <name type="scientific">Pristionchus fissidentatus</name>
    <dbReference type="NCBI Taxonomy" id="1538716"/>
    <lineage>
        <taxon>Eukaryota</taxon>
        <taxon>Metazoa</taxon>
        <taxon>Ecdysozoa</taxon>
        <taxon>Nematoda</taxon>
        <taxon>Chromadorea</taxon>
        <taxon>Rhabditida</taxon>
        <taxon>Rhabditina</taxon>
        <taxon>Diplogasteromorpha</taxon>
        <taxon>Diplogasteroidea</taxon>
        <taxon>Neodiplogasteridae</taxon>
        <taxon>Pristionchus</taxon>
    </lineage>
</organism>
<dbReference type="PANTHER" id="PTHR22991">
    <property type="entry name" value="PROTEIN CBG13490"/>
    <property type="match status" value="1"/>
</dbReference>
<accession>A0AAV5WAQ5</accession>
<evidence type="ECO:0000256" key="1">
    <source>
        <dbReference type="ARBA" id="ARBA00023157"/>
    </source>
</evidence>
<dbReference type="AlphaFoldDB" id="A0AAV5WAQ5"/>
<proteinExistence type="predicted"/>
<evidence type="ECO:0008006" key="4">
    <source>
        <dbReference type="Google" id="ProtNLM"/>
    </source>
</evidence>
<feature type="non-terminal residue" evidence="2">
    <location>
        <position position="1"/>
    </location>
</feature>
<dbReference type="Proteomes" id="UP001432322">
    <property type="component" value="Unassembled WGS sequence"/>
</dbReference>
<evidence type="ECO:0000313" key="3">
    <source>
        <dbReference type="Proteomes" id="UP001432322"/>
    </source>
</evidence>
<dbReference type="InterPro" id="IPR016186">
    <property type="entry name" value="C-type_lectin-like/link_sf"/>
</dbReference>